<evidence type="ECO:0000313" key="10">
    <source>
        <dbReference type="Proteomes" id="UP000466694"/>
    </source>
</evidence>
<dbReference type="GO" id="GO:0015833">
    <property type="term" value="P:peptide transport"/>
    <property type="evidence" value="ECO:0007669"/>
    <property type="project" value="InterPro"/>
</dbReference>
<comment type="function">
    <text evidence="7">Probably part of a binding-protein-dependent transport system y4tOPQRS for a peptide. Probably responsible for energy coupling to the transport system.</text>
</comment>
<dbReference type="RefSeq" id="WP_050994746.1">
    <property type="nucleotide sequence ID" value="NZ_BJNI01000066.1"/>
</dbReference>
<dbReference type="GO" id="GO:0055085">
    <property type="term" value="P:transmembrane transport"/>
    <property type="evidence" value="ECO:0007669"/>
    <property type="project" value="UniProtKB-ARBA"/>
</dbReference>
<evidence type="ECO:0000256" key="1">
    <source>
        <dbReference type="ARBA" id="ARBA00004417"/>
    </source>
</evidence>
<dbReference type="PROSITE" id="PS50893">
    <property type="entry name" value="ABC_TRANSPORTER_2"/>
    <property type="match status" value="1"/>
</dbReference>
<keyword evidence="3" id="KW-0813">Transport</keyword>
<dbReference type="GO" id="GO:0016887">
    <property type="term" value="F:ATP hydrolysis activity"/>
    <property type="evidence" value="ECO:0007669"/>
    <property type="project" value="InterPro"/>
</dbReference>
<dbReference type="Pfam" id="PF00005">
    <property type="entry name" value="ABC_tran"/>
    <property type="match status" value="1"/>
</dbReference>
<evidence type="ECO:0000259" key="8">
    <source>
        <dbReference type="PROSITE" id="PS50893"/>
    </source>
</evidence>
<sequence>MSELLKEIGETTNNAGARLGETILEARDLHVIFGTGVRAVDGINLKIYRGETLGVVGESGCGKSTLGRTLCMLEAPTGGSVALNGLPISDMKGRSLREARKSLQMVFQDPYSSLDPRQRAGEIIAEPLLLAGVDKKQRQSRVNELLDLVSIGASGYARFPREFSGGQRQRIGIARSLAANPEIIICDEPVSALDVSVQAQIVNLLVSLQRKLKLTYVFISHDLAVVRQMADRVAVMYLGRIVELADADTIFAAPRHPYTAALLSAVPTMPTSTDKRKPIPLSGDPPSPMHLPSGCRFQARCWLRQNLGSPDACSAVDPMLSGTGDHQAACHFQEHVDAQRGARNA</sequence>
<keyword evidence="6" id="KW-0029">Amino-acid transport</keyword>
<dbReference type="CDD" id="cd03257">
    <property type="entry name" value="ABC_NikE_OppD_transporters"/>
    <property type="match status" value="1"/>
</dbReference>
<dbReference type="Pfam" id="PF08352">
    <property type="entry name" value="oligo_HPY"/>
    <property type="match status" value="1"/>
</dbReference>
<evidence type="ECO:0000256" key="4">
    <source>
        <dbReference type="ARBA" id="ARBA00022741"/>
    </source>
</evidence>
<evidence type="ECO:0000256" key="2">
    <source>
        <dbReference type="ARBA" id="ARBA00005417"/>
    </source>
</evidence>
<dbReference type="Proteomes" id="UP000466694">
    <property type="component" value="Unassembled WGS sequence"/>
</dbReference>
<evidence type="ECO:0000256" key="3">
    <source>
        <dbReference type="ARBA" id="ARBA00022448"/>
    </source>
</evidence>
<comment type="caution">
    <text evidence="9">The sequence shown here is derived from an EMBL/GenBank/DDBJ whole genome shotgun (WGS) entry which is preliminary data.</text>
</comment>
<organism evidence="9 10">
    <name type="scientific">Rhizobium fredii</name>
    <name type="common">Sinorhizobium fredii</name>
    <dbReference type="NCBI Taxonomy" id="380"/>
    <lineage>
        <taxon>Bacteria</taxon>
        <taxon>Pseudomonadati</taxon>
        <taxon>Pseudomonadota</taxon>
        <taxon>Alphaproteobacteria</taxon>
        <taxon>Hyphomicrobiales</taxon>
        <taxon>Rhizobiaceae</taxon>
        <taxon>Sinorhizobium/Ensifer group</taxon>
        <taxon>Sinorhizobium</taxon>
    </lineage>
</organism>
<dbReference type="GO" id="GO:0006865">
    <property type="term" value="P:amino acid transport"/>
    <property type="evidence" value="ECO:0007669"/>
    <property type="project" value="UniProtKB-KW"/>
</dbReference>
<dbReference type="SMART" id="SM00382">
    <property type="entry name" value="AAA"/>
    <property type="match status" value="1"/>
</dbReference>
<dbReference type="InterPro" id="IPR017871">
    <property type="entry name" value="ABC_transporter-like_CS"/>
</dbReference>
<dbReference type="NCBIfam" id="TIGR01727">
    <property type="entry name" value="oligo_HPY"/>
    <property type="match status" value="1"/>
</dbReference>
<dbReference type="EMBL" id="WISZ01000072">
    <property type="protein sequence ID" value="MQX08371.1"/>
    <property type="molecule type" value="Genomic_DNA"/>
</dbReference>
<evidence type="ECO:0000256" key="6">
    <source>
        <dbReference type="ARBA" id="ARBA00022970"/>
    </source>
</evidence>
<keyword evidence="5 9" id="KW-0067">ATP-binding</keyword>
<dbReference type="AlphaFoldDB" id="A0A844A7S7"/>
<dbReference type="PROSITE" id="PS00211">
    <property type="entry name" value="ABC_TRANSPORTER_1"/>
    <property type="match status" value="1"/>
</dbReference>
<keyword evidence="4" id="KW-0547">Nucleotide-binding</keyword>
<evidence type="ECO:0000256" key="7">
    <source>
        <dbReference type="ARBA" id="ARBA00053953"/>
    </source>
</evidence>
<comment type="subcellular location">
    <subcellularLocation>
        <location evidence="1">Cell inner membrane</location>
        <topology evidence="1">Peripheral membrane protein</topology>
    </subcellularLocation>
</comment>
<dbReference type="PANTHER" id="PTHR43776:SF7">
    <property type="entry name" value="D,D-DIPEPTIDE TRANSPORT ATP-BINDING PROTEIN DDPF-RELATED"/>
    <property type="match status" value="1"/>
</dbReference>
<dbReference type="FunFam" id="3.40.50.300:FF:000016">
    <property type="entry name" value="Oligopeptide ABC transporter ATP-binding component"/>
    <property type="match status" value="1"/>
</dbReference>
<comment type="similarity">
    <text evidence="2">Belongs to the ABC transporter superfamily.</text>
</comment>
<proteinExistence type="inferred from homology"/>
<protein>
    <submittedName>
        <fullName evidence="9">ATP-binding cassette domain-containing protein</fullName>
    </submittedName>
</protein>
<gene>
    <name evidence="9" type="ORF">GHK48_08705</name>
</gene>
<dbReference type="SUPFAM" id="SSF52540">
    <property type="entry name" value="P-loop containing nucleoside triphosphate hydrolases"/>
    <property type="match status" value="1"/>
</dbReference>
<dbReference type="InterPro" id="IPR003593">
    <property type="entry name" value="AAA+_ATPase"/>
</dbReference>
<dbReference type="PANTHER" id="PTHR43776">
    <property type="entry name" value="TRANSPORT ATP-BINDING PROTEIN"/>
    <property type="match status" value="1"/>
</dbReference>
<accession>A0A844A7S7</accession>
<evidence type="ECO:0000313" key="9">
    <source>
        <dbReference type="EMBL" id="MQX08371.1"/>
    </source>
</evidence>
<dbReference type="Gene3D" id="3.40.50.300">
    <property type="entry name" value="P-loop containing nucleotide triphosphate hydrolases"/>
    <property type="match status" value="1"/>
</dbReference>
<dbReference type="InterPro" id="IPR050319">
    <property type="entry name" value="ABC_transp_ATP-bind"/>
</dbReference>
<dbReference type="GO" id="GO:0005886">
    <property type="term" value="C:plasma membrane"/>
    <property type="evidence" value="ECO:0007669"/>
    <property type="project" value="UniProtKB-SubCell"/>
</dbReference>
<dbReference type="InterPro" id="IPR003439">
    <property type="entry name" value="ABC_transporter-like_ATP-bd"/>
</dbReference>
<evidence type="ECO:0000256" key="5">
    <source>
        <dbReference type="ARBA" id="ARBA00022840"/>
    </source>
</evidence>
<name>A0A844A7S7_RHIFR</name>
<dbReference type="InterPro" id="IPR013563">
    <property type="entry name" value="Oligopep_ABC_C"/>
</dbReference>
<reference evidence="9 10" key="1">
    <citation type="journal article" date="2013" name="Genome Biol.">
        <title>Comparative genomics of the core and accessory genomes of 48 Sinorhizobium strains comprising five genospecies.</title>
        <authorList>
            <person name="Sugawara M."/>
            <person name="Epstein B."/>
            <person name="Badgley B.D."/>
            <person name="Unno T."/>
            <person name="Xu L."/>
            <person name="Reese J."/>
            <person name="Gyaneshwar P."/>
            <person name="Denny R."/>
            <person name="Mudge J."/>
            <person name="Bharti A.K."/>
            <person name="Farmer A.D."/>
            <person name="May G.D."/>
            <person name="Woodward J.E."/>
            <person name="Medigue C."/>
            <person name="Vallenet D."/>
            <person name="Lajus A."/>
            <person name="Rouy Z."/>
            <person name="Martinez-Vaz B."/>
            <person name="Tiffin P."/>
            <person name="Young N.D."/>
            <person name="Sadowsky M.J."/>
        </authorList>
    </citation>
    <scope>NUCLEOTIDE SEQUENCE [LARGE SCALE GENOMIC DNA]</scope>
    <source>
        <strain evidence="9 10">USDA205</strain>
    </source>
</reference>
<dbReference type="InterPro" id="IPR027417">
    <property type="entry name" value="P-loop_NTPase"/>
</dbReference>
<feature type="domain" description="ABC transporter" evidence="8">
    <location>
        <begin position="24"/>
        <end position="263"/>
    </location>
</feature>
<dbReference type="GO" id="GO:0005524">
    <property type="term" value="F:ATP binding"/>
    <property type="evidence" value="ECO:0007669"/>
    <property type="project" value="UniProtKB-KW"/>
</dbReference>